<dbReference type="eggNOG" id="COG4447">
    <property type="taxonomic scope" value="Bacteria"/>
</dbReference>
<dbReference type="InterPro" id="IPR015943">
    <property type="entry name" value="WD40/YVTN_repeat-like_dom_sf"/>
</dbReference>
<feature type="chain" id="PRO_5003623804" description="Secretion system C-terminal sorting domain-containing protein" evidence="1">
    <location>
        <begin position="18"/>
        <end position="510"/>
    </location>
</feature>
<dbReference type="HOGENOM" id="CLU_445346_0_0_10"/>
<dbReference type="KEGG" id="ial:IALB_1261"/>
<dbReference type="Gene3D" id="2.60.40.10">
    <property type="entry name" value="Immunoglobulins"/>
    <property type="match status" value="1"/>
</dbReference>
<dbReference type="PANTHER" id="PTHR43739">
    <property type="entry name" value="XYLOGLUCANASE (EUROFUNG)"/>
    <property type="match status" value="1"/>
</dbReference>
<evidence type="ECO:0000313" key="3">
    <source>
        <dbReference type="EMBL" id="AFH48971.1"/>
    </source>
</evidence>
<dbReference type="PANTHER" id="PTHR43739:SF5">
    <property type="entry name" value="EXO-ALPHA-SIALIDASE"/>
    <property type="match status" value="1"/>
</dbReference>
<dbReference type="NCBIfam" id="TIGR04183">
    <property type="entry name" value="Por_Secre_tail"/>
    <property type="match status" value="1"/>
</dbReference>
<dbReference type="InterPro" id="IPR026444">
    <property type="entry name" value="Secre_tail"/>
</dbReference>
<protein>
    <recommendedName>
        <fullName evidence="2">Secretion system C-terminal sorting domain-containing protein</fullName>
    </recommendedName>
</protein>
<dbReference type="Proteomes" id="UP000007394">
    <property type="component" value="Chromosome"/>
</dbReference>
<keyword evidence="1" id="KW-0732">Signal</keyword>
<name>I0AJ14_IGNAJ</name>
<accession>I0AJ14</accession>
<dbReference type="Pfam" id="PF18962">
    <property type="entry name" value="Por_Secre_tail"/>
    <property type="match status" value="1"/>
</dbReference>
<feature type="domain" description="Secretion system C-terminal sorting" evidence="2">
    <location>
        <begin position="420"/>
        <end position="493"/>
    </location>
</feature>
<dbReference type="EMBL" id="CP003418">
    <property type="protein sequence ID" value="AFH48971.1"/>
    <property type="molecule type" value="Genomic_DNA"/>
</dbReference>
<dbReference type="AlphaFoldDB" id="I0AJ14"/>
<dbReference type="CDD" id="cd15482">
    <property type="entry name" value="Sialidase_non-viral"/>
    <property type="match status" value="1"/>
</dbReference>
<dbReference type="Gene3D" id="2.130.10.10">
    <property type="entry name" value="YVTN repeat-like/Quinoprotein amine dehydrogenase"/>
    <property type="match status" value="2"/>
</dbReference>
<dbReference type="RefSeq" id="WP_014560126.1">
    <property type="nucleotide sequence ID" value="NC_017464.1"/>
</dbReference>
<organism evidence="3 4">
    <name type="scientific">Ignavibacterium album (strain DSM 19864 / JCM 16511 / NBRC 101810 / Mat9-16)</name>
    <dbReference type="NCBI Taxonomy" id="945713"/>
    <lineage>
        <taxon>Bacteria</taxon>
        <taxon>Pseudomonadati</taxon>
        <taxon>Ignavibacteriota</taxon>
        <taxon>Ignavibacteria</taxon>
        <taxon>Ignavibacteriales</taxon>
        <taxon>Ignavibacteriaceae</taxon>
        <taxon>Ignavibacterium</taxon>
    </lineage>
</organism>
<dbReference type="STRING" id="945713.IALB_1261"/>
<reference evidence="3 4" key="1">
    <citation type="journal article" date="2012" name="Front. Microbiol.">
        <title>Complete genome of Ignavibacterium album, a metabolically versatile, flagellated, facultative anaerobe from the phylum Chlorobi.</title>
        <authorList>
            <person name="Liu Z."/>
            <person name="Frigaard N.-U."/>
            <person name="Vogl K."/>
            <person name="Iino T."/>
            <person name="Ohkuma M."/>
            <person name="Overmann J."/>
            <person name="Bryant D.A."/>
        </authorList>
    </citation>
    <scope>NUCLEOTIDE SEQUENCE [LARGE SCALE GENOMIC DNA]</scope>
    <source>
        <strain evidence="4">DSM 19864 / JCM 16511 / NBRC 101810 / Mat9-16</strain>
    </source>
</reference>
<keyword evidence="4" id="KW-1185">Reference proteome</keyword>
<dbReference type="SUPFAM" id="SSF110296">
    <property type="entry name" value="Oligoxyloglucan reducing end-specific cellobiohydrolase"/>
    <property type="match status" value="2"/>
</dbReference>
<proteinExistence type="predicted"/>
<feature type="signal peptide" evidence="1">
    <location>
        <begin position="1"/>
        <end position="17"/>
    </location>
</feature>
<dbReference type="InterPro" id="IPR013783">
    <property type="entry name" value="Ig-like_fold"/>
</dbReference>
<evidence type="ECO:0000313" key="4">
    <source>
        <dbReference type="Proteomes" id="UP000007394"/>
    </source>
</evidence>
<dbReference type="InterPro" id="IPR052025">
    <property type="entry name" value="Xyloglucanase_GH74"/>
</dbReference>
<dbReference type="OrthoDB" id="9757809at2"/>
<evidence type="ECO:0000256" key="1">
    <source>
        <dbReference type="SAM" id="SignalP"/>
    </source>
</evidence>
<gene>
    <name evidence="3" type="ordered locus">IALB_1261</name>
</gene>
<evidence type="ECO:0000259" key="2">
    <source>
        <dbReference type="Pfam" id="PF18962"/>
    </source>
</evidence>
<dbReference type="GO" id="GO:0010411">
    <property type="term" value="P:xyloglucan metabolic process"/>
    <property type="evidence" value="ECO:0007669"/>
    <property type="project" value="TreeGrafter"/>
</dbReference>
<sequence length="510" mass="56182">MKIFFTCLMLLALLSKAFPQTWQQTPLDSNYVKCMLFDETNNYLFVGTLYSDGVYLSTDYGNTWLVRSNGLSSTSIYGLAKNTSGTLFAATWGGGMFRSTNNGLNWTQINNGITNSVLFSVAVNPANNYVFAGSGGSGIYRSTDNGNNWTLVNNGLTSYNILALAVAANGYIFAGTYDGVFRSTDNGDNWTATSITSGWGEGFAMNNPVYNVIAAVHTGGLYLSTDFGNTFQLAPGISSVWTTASTTFGYIYAAPYANGLYRSTDNGDTWATVNNGLTNLDVRAIAIAPNGTVFIGSFGGGVFKSDQPIPVELNSFLAYFDVDRVYLKWQTASETNNKGFEILKSSSGDESESKWESIGFVDGKGNSTELINYSFVDQDLSSGKYWYRLKQIDFDGSYKLSDKILVEVPVPTSTVLFQNYPNPFNAITNIVWHASVSGLTRLKIFNSLGQEISQFYERYNEPGTYTLQLDLNKLTSINSSGIYFYKLEIFNNSENTSRIFTDTKKLIYLK</sequence>